<dbReference type="EMBL" id="JABTTQ020000569">
    <property type="protein sequence ID" value="KAK6138962.1"/>
    <property type="molecule type" value="Genomic_DNA"/>
</dbReference>
<name>A0ABR0VUJ3_REHGL</name>
<organism evidence="4 5">
    <name type="scientific">Rehmannia glutinosa</name>
    <name type="common">Chinese foxglove</name>
    <dbReference type="NCBI Taxonomy" id="99300"/>
    <lineage>
        <taxon>Eukaryota</taxon>
        <taxon>Viridiplantae</taxon>
        <taxon>Streptophyta</taxon>
        <taxon>Embryophyta</taxon>
        <taxon>Tracheophyta</taxon>
        <taxon>Spermatophyta</taxon>
        <taxon>Magnoliopsida</taxon>
        <taxon>eudicotyledons</taxon>
        <taxon>Gunneridae</taxon>
        <taxon>Pentapetalae</taxon>
        <taxon>asterids</taxon>
        <taxon>lamiids</taxon>
        <taxon>Lamiales</taxon>
        <taxon>Orobanchaceae</taxon>
        <taxon>Rehmannieae</taxon>
        <taxon>Rehmannia</taxon>
    </lineage>
</organism>
<dbReference type="PANTHER" id="PTHR10366:SF776">
    <property type="entry name" value="NAD(P)-BINDING ROSSMANN-FOLD SUPERFAMILY PROTEIN"/>
    <property type="match status" value="1"/>
</dbReference>
<dbReference type="PANTHER" id="PTHR10366">
    <property type="entry name" value="NAD DEPENDENT EPIMERASE/DEHYDRATASE"/>
    <property type="match status" value="1"/>
</dbReference>
<gene>
    <name evidence="4" type="ORF">DH2020_027294</name>
</gene>
<dbReference type="InterPro" id="IPR036291">
    <property type="entry name" value="NAD(P)-bd_dom_sf"/>
</dbReference>
<feature type="domain" description="NAD-dependent epimerase/dehydratase" evidence="3">
    <location>
        <begin position="17"/>
        <end position="246"/>
    </location>
</feature>
<dbReference type="InterPro" id="IPR001509">
    <property type="entry name" value="Epimerase_deHydtase"/>
</dbReference>
<dbReference type="Proteomes" id="UP001318860">
    <property type="component" value="Unassembled WGS sequence"/>
</dbReference>
<evidence type="ECO:0000313" key="4">
    <source>
        <dbReference type="EMBL" id="KAK6138962.1"/>
    </source>
</evidence>
<proteinExistence type="predicted"/>
<keyword evidence="5" id="KW-1185">Reference proteome</keyword>
<protein>
    <recommendedName>
        <fullName evidence="3">NAD-dependent epimerase/dehydratase domain-containing protein</fullName>
    </recommendedName>
</protein>
<dbReference type="InterPro" id="IPR050425">
    <property type="entry name" value="NAD(P)_dehydrat-like"/>
</dbReference>
<dbReference type="Gene3D" id="3.40.50.720">
    <property type="entry name" value="NAD(P)-binding Rossmann-like Domain"/>
    <property type="match status" value="1"/>
</dbReference>
<evidence type="ECO:0000313" key="5">
    <source>
        <dbReference type="Proteomes" id="UP001318860"/>
    </source>
</evidence>
<comment type="caution">
    <text evidence="4">The sequence shown here is derived from an EMBL/GenBank/DDBJ whole genome shotgun (WGS) entry which is preliminary data.</text>
</comment>
<keyword evidence="1" id="KW-0521">NADP</keyword>
<dbReference type="Pfam" id="PF01370">
    <property type="entry name" value="Epimerase"/>
    <property type="match status" value="1"/>
</dbReference>
<evidence type="ECO:0000256" key="1">
    <source>
        <dbReference type="ARBA" id="ARBA00022857"/>
    </source>
</evidence>
<keyword evidence="2" id="KW-0560">Oxidoreductase</keyword>
<accession>A0ABR0VUJ3</accession>
<evidence type="ECO:0000259" key="3">
    <source>
        <dbReference type="Pfam" id="PF01370"/>
    </source>
</evidence>
<sequence length="321" mass="35654">MNDAIAHKAFFKSAQNIGAGGYVASWLIKLLLSEGFNVHGTVRNPGEDKNAHLKNLENASEKLKVFKADLLDFDSILTAVKGCDGVFHVASPVPSGSVELVEPALKGTLNILKACSESKIRRVVIVSSSAAVAMNPNWPKDQVMDETCWSNKEYCRTSNNWYCYSKTVAEAEALEYAKQNGLDVVTVCPTLVLGPMLQHTPNASSLALIKLLKEGIEEIENNMRKIVDVRDVAEALKLVYEKPEAQGRYICTAHMVKTQDLVQILKQVYPNYNYPKSFKEGKELSKLSSEKLQRLGWSYRPLTETLVDSVEMYKQAGLLHS</sequence>
<reference evidence="4 5" key="1">
    <citation type="journal article" date="2021" name="Comput. Struct. Biotechnol. J.">
        <title>De novo genome assembly of the potent medicinal plant Rehmannia glutinosa using nanopore technology.</title>
        <authorList>
            <person name="Ma L."/>
            <person name="Dong C."/>
            <person name="Song C."/>
            <person name="Wang X."/>
            <person name="Zheng X."/>
            <person name="Niu Y."/>
            <person name="Chen S."/>
            <person name="Feng W."/>
        </authorList>
    </citation>
    <scope>NUCLEOTIDE SEQUENCE [LARGE SCALE GENOMIC DNA]</scope>
    <source>
        <strain evidence="4">DH-2019</strain>
    </source>
</reference>
<dbReference type="SUPFAM" id="SSF51735">
    <property type="entry name" value="NAD(P)-binding Rossmann-fold domains"/>
    <property type="match status" value="1"/>
</dbReference>
<evidence type="ECO:0000256" key="2">
    <source>
        <dbReference type="ARBA" id="ARBA00023002"/>
    </source>
</evidence>
<dbReference type="CDD" id="cd08958">
    <property type="entry name" value="FR_SDR_e"/>
    <property type="match status" value="1"/>
</dbReference>